<reference evidence="1 2" key="1">
    <citation type="journal article" date="2019" name="Genome Biol. Evol.">
        <title>Insights into the evolution of the New World diploid cottons (Gossypium, subgenus Houzingenia) based on genome sequencing.</title>
        <authorList>
            <person name="Grover C.E."/>
            <person name="Arick M.A. 2nd"/>
            <person name="Thrash A."/>
            <person name="Conover J.L."/>
            <person name="Sanders W.S."/>
            <person name="Peterson D.G."/>
            <person name="Frelichowski J.E."/>
            <person name="Scheffler J.A."/>
            <person name="Scheffler B.E."/>
            <person name="Wendel J.F."/>
        </authorList>
    </citation>
    <scope>NUCLEOTIDE SEQUENCE [LARGE SCALE GENOMIC DNA]</scope>
    <source>
        <strain evidence="1">6</strain>
        <tissue evidence="1">Leaf</tissue>
    </source>
</reference>
<dbReference type="PANTHER" id="PTHR31133:SF12">
    <property type="entry name" value="MEMBRANE PROTEIN"/>
    <property type="match status" value="1"/>
</dbReference>
<organism evidence="1 2">
    <name type="scientific">Gossypium armourianum</name>
    <dbReference type="NCBI Taxonomy" id="34283"/>
    <lineage>
        <taxon>Eukaryota</taxon>
        <taxon>Viridiplantae</taxon>
        <taxon>Streptophyta</taxon>
        <taxon>Embryophyta</taxon>
        <taxon>Tracheophyta</taxon>
        <taxon>Spermatophyta</taxon>
        <taxon>Magnoliopsida</taxon>
        <taxon>eudicotyledons</taxon>
        <taxon>Gunneridae</taxon>
        <taxon>Pentapetalae</taxon>
        <taxon>rosids</taxon>
        <taxon>malvids</taxon>
        <taxon>Malvales</taxon>
        <taxon>Malvaceae</taxon>
        <taxon>Malvoideae</taxon>
        <taxon>Gossypium</taxon>
    </lineage>
</organism>
<sequence length="76" mass="8568">MDAWDNGSIVPQDSLRAAQMEGISRRMIGIARSMSKLPTYRRKFRQVVKELITHASDKQDIPRCGSIKSTSSCEQV</sequence>
<name>A0A7J9JDJ1_9ROSI</name>
<comment type="caution">
    <text evidence="1">The sequence shown here is derived from an EMBL/GenBank/DDBJ whole genome shotgun (WGS) entry which is preliminary data.</text>
</comment>
<dbReference type="Proteomes" id="UP000593575">
    <property type="component" value="Unassembled WGS sequence"/>
</dbReference>
<dbReference type="EMBL" id="JABFAE010000007">
    <property type="protein sequence ID" value="MBA0832496.1"/>
    <property type="molecule type" value="Genomic_DNA"/>
</dbReference>
<dbReference type="PANTHER" id="PTHR31133">
    <property type="entry name" value="MEMBRANE PROTEIN"/>
    <property type="match status" value="1"/>
</dbReference>
<evidence type="ECO:0000313" key="2">
    <source>
        <dbReference type="Proteomes" id="UP000593575"/>
    </source>
</evidence>
<protein>
    <submittedName>
        <fullName evidence="1">Uncharacterized protein</fullName>
    </submittedName>
</protein>
<gene>
    <name evidence="1" type="ORF">Goarm_016885</name>
</gene>
<proteinExistence type="predicted"/>
<evidence type="ECO:0000313" key="1">
    <source>
        <dbReference type="EMBL" id="MBA0832496.1"/>
    </source>
</evidence>
<accession>A0A7J9JDJ1</accession>
<keyword evidence="2" id="KW-1185">Reference proteome</keyword>
<dbReference type="InterPro" id="IPR040229">
    <property type="entry name" value="At3g27390-like"/>
</dbReference>
<dbReference type="AlphaFoldDB" id="A0A7J9JDJ1"/>